<evidence type="ECO:0000256" key="3">
    <source>
        <dbReference type="ARBA" id="ARBA00022692"/>
    </source>
</evidence>
<reference evidence="7 8" key="1">
    <citation type="submission" date="2023-08" db="EMBL/GenBank/DDBJ databases">
        <title>The draft genome sequence of Paracraurococcus sp. LOR1-02.</title>
        <authorList>
            <person name="Kingkaew E."/>
            <person name="Tanasupawat S."/>
        </authorList>
    </citation>
    <scope>NUCLEOTIDE SEQUENCE [LARGE SCALE GENOMIC DNA]</scope>
    <source>
        <strain evidence="7 8">LOR1-02</strain>
    </source>
</reference>
<dbReference type="PANTHER" id="PTHR34478:SF2">
    <property type="entry name" value="MEMBRANE PROTEIN"/>
    <property type="match status" value="1"/>
</dbReference>
<keyword evidence="6" id="KW-0175">Coiled coil</keyword>
<evidence type="ECO:0000256" key="1">
    <source>
        <dbReference type="ARBA" id="ARBA00004167"/>
    </source>
</evidence>
<evidence type="ECO:0000256" key="4">
    <source>
        <dbReference type="ARBA" id="ARBA00022989"/>
    </source>
</evidence>
<keyword evidence="8" id="KW-1185">Reference proteome</keyword>
<evidence type="ECO:0000256" key="5">
    <source>
        <dbReference type="ARBA" id="ARBA00023136"/>
    </source>
</evidence>
<dbReference type="SUPFAM" id="SSF140478">
    <property type="entry name" value="LemA-like"/>
    <property type="match status" value="1"/>
</dbReference>
<gene>
    <name evidence="7" type="ORF">Q7A36_05575</name>
</gene>
<keyword evidence="5" id="KW-0472">Membrane</keyword>
<keyword evidence="3" id="KW-0812">Transmembrane</keyword>
<evidence type="ECO:0000256" key="2">
    <source>
        <dbReference type="ARBA" id="ARBA00008854"/>
    </source>
</evidence>
<comment type="caution">
    <text evidence="7">The sequence shown here is derived from an EMBL/GenBank/DDBJ whole genome shotgun (WGS) entry which is preliminary data.</text>
</comment>
<organism evidence="7 8">
    <name type="scientific">Paracraurococcus lichenis</name>
    <dbReference type="NCBI Taxonomy" id="3064888"/>
    <lineage>
        <taxon>Bacteria</taxon>
        <taxon>Pseudomonadati</taxon>
        <taxon>Pseudomonadota</taxon>
        <taxon>Alphaproteobacteria</taxon>
        <taxon>Acetobacterales</taxon>
        <taxon>Roseomonadaceae</taxon>
        <taxon>Paracraurococcus</taxon>
    </lineage>
</organism>
<proteinExistence type="inferred from homology"/>
<protein>
    <submittedName>
        <fullName evidence="7">LemA family protein</fullName>
    </submittedName>
</protein>
<keyword evidence="4" id="KW-1133">Transmembrane helix</keyword>
<dbReference type="Proteomes" id="UP001243009">
    <property type="component" value="Unassembled WGS sequence"/>
</dbReference>
<sequence>MSGWWILGCLVLLLVLLAWLYNGLVAARNRVRNAWAQIDVQLLRRSDLIPDLVESVKGYMRHEAAIFDRILEARRQAVGAGGNVAARAAAEGTLGREVQGLMALAEAVPELRASDNMKALQEELATTENRIAFARQFFNDAVLDYNTRIQTVPSSLLAGPFGFAPEPYFEAPAEARAKPKVSF</sequence>
<name>A0ABT9DVA4_9PROT</name>
<evidence type="ECO:0000313" key="7">
    <source>
        <dbReference type="EMBL" id="MDO9707808.1"/>
    </source>
</evidence>
<comment type="similarity">
    <text evidence="2">Belongs to the LemA family.</text>
</comment>
<dbReference type="PANTHER" id="PTHR34478">
    <property type="entry name" value="PROTEIN LEMA"/>
    <property type="match status" value="1"/>
</dbReference>
<accession>A0ABT9DVA4</accession>
<dbReference type="Pfam" id="PF04011">
    <property type="entry name" value="LemA"/>
    <property type="match status" value="1"/>
</dbReference>
<dbReference type="Gene3D" id="1.20.1440.20">
    <property type="entry name" value="LemA-like domain"/>
    <property type="match status" value="1"/>
</dbReference>
<dbReference type="EMBL" id="JAUTWS010000004">
    <property type="protein sequence ID" value="MDO9707808.1"/>
    <property type="molecule type" value="Genomic_DNA"/>
</dbReference>
<comment type="subcellular location">
    <subcellularLocation>
        <location evidence="1">Membrane</location>
        <topology evidence="1">Single-pass membrane protein</topology>
    </subcellularLocation>
</comment>
<evidence type="ECO:0000313" key="8">
    <source>
        <dbReference type="Proteomes" id="UP001243009"/>
    </source>
</evidence>
<dbReference type="InterPro" id="IPR007156">
    <property type="entry name" value="MamQ_LemA"/>
</dbReference>
<dbReference type="RefSeq" id="WP_305102675.1">
    <property type="nucleotide sequence ID" value="NZ_JAUTWS010000004.1"/>
</dbReference>
<evidence type="ECO:0000256" key="6">
    <source>
        <dbReference type="SAM" id="Coils"/>
    </source>
</evidence>
<dbReference type="InterPro" id="IPR023353">
    <property type="entry name" value="LemA-like_dom_sf"/>
</dbReference>
<feature type="coiled-coil region" evidence="6">
    <location>
        <begin position="110"/>
        <end position="137"/>
    </location>
</feature>